<evidence type="ECO:0000313" key="3">
    <source>
        <dbReference type="Proteomes" id="UP000249682"/>
    </source>
</evidence>
<feature type="compositionally biased region" description="Basic and acidic residues" evidence="1">
    <location>
        <begin position="45"/>
        <end position="64"/>
    </location>
</feature>
<dbReference type="AlphaFoldDB" id="A0AAD0P780"/>
<accession>A0AAD0P780</accession>
<sequence>MICWVWRFNSCLICRRLTIGWSSLHSTRTPHYATDDDADDIPGARVEKGEETAEVDKFEALSPD</sequence>
<evidence type="ECO:0000256" key="1">
    <source>
        <dbReference type="SAM" id="MobiDB-lite"/>
    </source>
</evidence>
<evidence type="ECO:0000313" key="2">
    <source>
        <dbReference type="EMBL" id="AWV47301.1"/>
    </source>
</evidence>
<reference evidence="2 3" key="1">
    <citation type="submission" date="2018-05" db="EMBL/GenBank/DDBJ databases">
        <title>Evolution of small genomes with special reference to Mycobacterium leprae.</title>
        <authorList>
            <person name="Mohanty P.S."/>
            <person name="Bansal A.K."/>
            <person name="Gupta U.D."/>
            <person name="Naaz F."/>
            <person name="Dwivedi V.D."/>
            <person name="Singh H."/>
            <person name="Gupta G."/>
            <person name="Sharma S."/>
            <person name="Arora M."/>
        </authorList>
    </citation>
    <scope>NUCLEOTIDE SEQUENCE [LARGE SCALE GENOMIC DNA]</scope>
    <source>
        <strain evidence="2 3">MRHRU-235-G</strain>
    </source>
</reference>
<proteinExistence type="predicted"/>
<feature type="region of interest" description="Disordered" evidence="1">
    <location>
        <begin position="26"/>
        <end position="64"/>
    </location>
</feature>
<dbReference type="Proteomes" id="UP000249682">
    <property type="component" value="Chromosome"/>
</dbReference>
<gene>
    <name evidence="2" type="ORF">DIJ64_01955</name>
</gene>
<name>A0AAD0P780_MYCLR</name>
<organism evidence="2 3">
    <name type="scientific">Mycobacterium leprae</name>
    <dbReference type="NCBI Taxonomy" id="1769"/>
    <lineage>
        <taxon>Bacteria</taxon>
        <taxon>Bacillati</taxon>
        <taxon>Actinomycetota</taxon>
        <taxon>Actinomycetes</taxon>
        <taxon>Mycobacteriales</taxon>
        <taxon>Mycobacteriaceae</taxon>
        <taxon>Mycobacterium</taxon>
    </lineage>
</organism>
<protein>
    <submittedName>
        <fullName evidence="2">Uncharacterized protein</fullName>
    </submittedName>
</protein>
<dbReference type="EMBL" id="CP029543">
    <property type="protein sequence ID" value="AWV47301.1"/>
    <property type="molecule type" value="Genomic_DNA"/>
</dbReference>